<name>A0A812RKW6_9DINO</name>
<dbReference type="AlphaFoldDB" id="A0A812RKW6"/>
<accession>A0A812RKW6</accession>
<organism evidence="2 3">
    <name type="scientific">Symbiodinium necroappetens</name>
    <dbReference type="NCBI Taxonomy" id="1628268"/>
    <lineage>
        <taxon>Eukaryota</taxon>
        <taxon>Sar</taxon>
        <taxon>Alveolata</taxon>
        <taxon>Dinophyceae</taxon>
        <taxon>Suessiales</taxon>
        <taxon>Symbiodiniaceae</taxon>
        <taxon>Symbiodinium</taxon>
    </lineage>
</organism>
<protein>
    <submittedName>
        <fullName evidence="2">Uncharacterized protein</fullName>
    </submittedName>
</protein>
<evidence type="ECO:0000313" key="2">
    <source>
        <dbReference type="EMBL" id="CAE7446661.1"/>
    </source>
</evidence>
<feature type="region of interest" description="Disordered" evidence="1">
    <location>
        <begin position="1"/>
        <end position="52"/>
    </location>
</feature>
<comment type="caution">
    <text evidence="2">The sequence shown here is derived from an EMBL/GenBank/DDBJ whole genome shotgun (WGS) entry which is preliminary data.</text>
</comment>
<feature type="compositionally biased region" description="Polar residues" evidence="1">
    <location>
        <begin position="11"/>
        <end position="20"/>
    </location>
</feature>
<dbReference type="EMBL" id="CAJNJA010019514">
    <property type="protein sequence ID" value="CAE7446661.1"/>
    <property type="molecule type" value="Genomic_DNA"/>
</dbReference>
<reference evidence="2" key="1">
    <citation type="submission" date="2021-02" db="EMBL/GenBank/DDBJ databases">
        <authorList>
            <person name="Dougan E. K."/>
            <person name="Rhodes N."/>
            <person name="Thang M."/>
            <person name="Chan C."/>
        </authorList>
    </citation>
    <scope>NUCLEOTIDE SEQUENCE</scope>
</reference>
<keyword evidence="3" id="KW-1185">Reference proteome</keyword>
<gene>
    <name evidence="2" type="ORF">SNEC2469_LOCUS12322</name>
</gene>
<proteinExistence type="predicted"/>
<evidence type="ECO:0000313" key="3">
    <source>
        <dbReference type="Proteomes" id="UP000601435"/>
    </source>
</evidence>
<evidence type="ECO:0000256" key="1">
    <source>
        <dbReference type="SAM" id="MobiDB-lite"/>
    </source>
</evidence>
<dbReference type="Proteomes" id="UP000601435">
    <property type="component" value="Unassembled WGS sequence"/>
</dbReference>
<sequence>VCEACRHRQRSQQVGGQDPQSLAPKSGIRGMDGQAQCSSPPQQVLRDLSDSG</sequence>
<feature type="non-terminal residue" evidence="2">
    <location>
        <position position="52"/>
    </location>
</feature>
<feature type="non-terminal residue" evidence="2">
    <location>
        <position position="1"/>
    </location>
</feature>